<keyword evidence="3" id="KW-1185">Reference proteome</keyword>
<sequence>MRFITFIVAVFSATAVSAATISTEKREADALCLFHGQGCWKRDAAPVPSVIAREAEAQAEADPLCLFHGQGCWKREAEPEAEAEALCLFHGQGCWKEKRDAVPEPVADPLCLFHGQGCWKRDAEKREADALCLFHGQGCWKRDAAPEAAPEADPLCLFHGQGCWKREAEEKRTADPLCLFHGQGCWKREAAAEAAPEADPLCLFHGQGCWKREATPEADPLCLFHGQGCWKEKREAAPLPAPAADPEADPLCLFHGQGCWKREAAPEAAPEPSPEALCLFHGQGCWKVKRAVYAFANAIRSMGAAPETRAATISNSFGGAAYNAKRATNEVAQLLAGRTTDPIKYLDNLYLVSLFGPDASINTTADEFSFKRSESTEVDRRLCLFHGQGCWKREAAPDAAAGSIADKRACNAPGAACDIARRAAEALISEVESFRAPEKRSDVLEERLCLFHGQGCWKRDTVEDLVTRCNAPGGACDNAARDLKVMHTAARAILDYVNIA</sequence>
<organism evidence="2 3">
    <name type="scientific">Gnomoniopsis smithogilvyi</name>
    <dbReference type="NCBI Taxonomy" id="1191159"/>
    <lineage>
        <taxon>Eukaryota</taxon>
        <taxon>Fungi</taxon>
        <taxon>Dikarya</taxon>
        <taxon>Ascomycota</taxon>
        <taxon>Pezizomycotina</taxon>
        <taxon>Sordariomycetes</taxon>
        <taxon>Sordariomycetidae</taxon>
        <taxon>Diaporthales</taxon>
        <taxon>Gnomoniaceae</taxon>
        <taxon>Gnomoniopsis</taxon>
    </lineage>
</organism>
<dbReference type="EMBL" id="JAPEVB010000001">
    <property type="protein sequence ID" value="KAJ4397003.1"/>
    <property type="molecule type" value="Genomic_DNA"/>
</dbReference>
<name>A0A9W8Z3C6_9PEZI</name>
<evidence type="ECO:0000313" key="3">
    <source>
        <dbReference type="Proteomes" id="UP001140453"/>
    </source>
</evidence>
<dbReference type="OrthoDB" id="3641074at2759"/>
<proteinExistence type="predicted"/>
<feature type="signal peptide" evidence="1">
    <location>
        <begin position="1"/>
        <end position="18"/>
    </location>
</feature>
<keyword evidence="1" id="KW-0732">Signal</keyword>
<gene>
    <name evidence="2" type="ORF">N0V93_001227</name>
</gene>
<feature type="chain" id="PRO_5040737914" evidence="1">
    <location>
        <begin position="19"/>
        <end position="500"/>
    </location>
</feature>
<protein>
    <submittedName>
        <fullName evidence="2">Uncharacterized protein</fullName>
    </submittedName>
</protein>
<evidence type="ECO:0000256" key="1">
    <source>
        <dbReference type="SAM" id="SignalP"/>
    </source>
</evidence>
<reference evidence="2" key="1">
    <citation type="submission" date="2022-10" db="EMBL/GenBank/DDBJ databases">
        <title>Tapping the CABI collections for fungal endophytes: first genome assemblies for Collariella, Neodidymelliopsis, Ascochyta clinopodiicola, Didymella pomorum, Didymosphaeria variabile, Neocosmospora piperis and Neocucurbitaria cava.</title>
        <authorList>
            <person name="Hill R."/>
        </authorList>
    </citation>
    <scope>NUCLEOTIDE SEQUENCE</scope>
    <source>
        <strain evidence="2">IMI 355082</strain>
    </source>
</reference>
<comment type="caution">
    <text evidence="2">The sequence shown here is derived from an EMBL/GenBank/DDBJ whole genome shotgun (WGS) entry which is preliminary data.</text>
</comment>
<dbReference type="AlphaFoldDB" id="A0A9W8Z3C6"/>
<evidence type="ECO:0000313" key="2">
    <source>
        <dbReference type="EMBL" id="KAJ4397003.1"/>
    </source>
</evidence>
<dbReference type="Proteomes" id="UP001140453">
    <property type="component" value="Unassembled WGS sequence"/>
</dbReference>
<accession>A0A9W8Z3C6</accession>